<evidence type="ECO:0000256" key="7">
    <source>
        <dbReference type="HAMAP-Rule" id="MF_01310"/>
    </source>
</evidence>
<dbReference type="InterPro" id="IPR036967">
    <property type="entry name" value="Ribosomal_uS11_sf"/>
</dbReference>
<dbReference type="NCBIfam" id="NF003698">
    <property type="entry name" value="PRK05309.1"/>
    <property type="match status" value="1"/>
</dbReference>
<dbReference type="GO" id="GO:0006412">
    <property type="term" value="P:translation"/>
    <property type="evidence" value="ECO:0007669"/>
    <property type="project" value="UniProtKB-UniRule"/>
</dbReference>
<organism evidence="9 10">
    <name type="scientific">Mycoplasma testudineum</name>
    <dbReference type="NCBI Taxonomy" id="244584"/>
    <lineage>
        <taxon>Bacteria</taxon>
        <taxon>Bacillati</taxon>
        <taxon>Mycoplasmatota</taxon>
        <taxon>Mollicutes</taxon>
        <taxon>Mycoplasmataceae</taxon>
        <taxon>Mycoplasma</taxon>
    </lineage>
</organism>
<name>A0A4R6IH38_9MOLU</name>
<dbReference type="GO" id="GO:1990904">
    <property type="term" value="C:ribonucleoprotein complex"/>
    <property type="evidence" value="ECO:0007669"/>
    <property type="project" value="UniProtKB-KW"/>
</dbReference>
<evidence type="ECO:0000256" key="1">
    <source>
        <dbReference type="ARBA" id="ARBA00006194"/>
    </source>
</evidence>
<dbReference type="PANTHER" id="PTHR11759">
    <property type="entry name" value="40S RIBOSOMAL PROTEIN S14/30S RIBOSOMAL PROTEIN S11"/>
    <property type="match status" value="1"/>
</dbReference>
<keyword evidence="3 7" id="KW-0694">RNA-binding</keyword>
<dbReference type="AlphaFoldDB" id="A0A4R6IH38"/>
<comment type="subunit">
    <text evidence="7">Part of the 30S ribosomal subunit. Interacts with proteins S7 and S18. Binds to IF-3.</text>
</comment>
<comment type="function">
    <text evidence="7">Located on the platform of the 30S subunit, it bridges several disparate RNA helices of the 16S rRNA. Forms part of the Shine-Dalgarno cleft in the 70S ribosome.</text>
</comment>
<keyword evidence="4 7" id="KW-0689">Ribosomal protein</keyword>
<dbReference type="GO" id="GO:0005840">
    <property type="term" value="C:ribosome"/>
    <property type="evidence" value="ECO:0007669"/>
    <property type="project" value="UniProtKB-KW"/>
</dbReference>
<evidence type="ECO:0000256" key="5">
    <source>
        <dbReference type="ARBA" id="ARBA00023274"/>
    </source>
</evidence>
<dbReference type="InterPro" id="IPR001971">
    <property type="entry name" value="Ribosomal_uS11"/>
</dbReference>
<dbReference type="PROSITE" id="PS00054">
    <property type="entry name" value="RIBOSOMAL_S11"/>
    <property type="match status" value="1"/>
</dbReference>
<dbReference type="RefSeq" id="WP_094254406.1">
    <property type="nucleotide sequence ID" value="NZ_NNCE01000001.1"/>
</dbReference>
<keyword evidence="5 7" id="KW-0687">Ribonucleoprotein</keyword>
<dbReference type="GO" id="GO:0019843">
    <property type="term" value="F:rRNA binding"/>
    <property type="evidence" value="ECO:0007669"/>
    <property type="project" value="UniProtKB-UniRule"/>
</dbReference>
<dbReference type="OrthoDB" id="9806415at2"/>
<dbReference type="SUPFAM" id="SSF53137">
    <property type="entry name" value="Translational machinery components"/>
    <property type="match status" value="1"/>
</dbReference>
<dbReference type="HAMAP" id="MF_01310">
    <property type="entry name" value="Ribosomal_uS11"/>
    <property type="match status" value="1"/>
</dbReference>
<keyword evidence="10" id="KW-1185">Reference proteome</keyword>
<dbReference type="Pfam" id="PF00411">
    <property type="entry name" value="Ribosomal_S11"/>
    <property type="match status" value="1"/>
</dbReference>
<dbReference type="EMBL" id="SNWN01000009">
    <property type="protein sequence ID" value="TDO21077.1"/>
    <property type="molecule type" value="Genomic_DNA"/>
</dbReference>
<protein>
    <recommendedName>
        <fullName evidence="6 7">Small ribosomal subunit protein uS11</fullName>
    </recommendedName>
</protein>
<evidence type="ECO:0000256" key="6">
    <source>
        <dbReference type="ARBA" id="ARBA00035160"/>
    </source>
</evidence>
<gene>
    <name evidence="7" type="primary">rpsK</name>
    <name evidence="9" type="ORF">EI74_0097</name>
</gene>
<keyword evidence="2 7" id="KW-0699">rRNA-binding</keyword>
<dbReference type="Gene3D" id="3.30.420.80">
    <property type="entry name" value="Ribosomal protein S11"/>
    <property type="match status" value="1"/>
</dbReference>
<evidence type="ECO:0000256" key="3">
    <source>
        <dbReference type="ARBA" id="ARBA00022884"/>
    </source>
</evidence>
<dbReference type="InterPro" id="IPR018102">
    <property type="entry name" value="Ribosomal_uS11_CS"/>
</dbReference>
<evidence type="ECO:0000256" key="8">
    <source>
        <dbReference type="RuleBase" id="RU003629"/>
    </source>
</evidence>
<evidence type="ECO:0000256" key="2">
    <source>
        <dbReference type="ARBA" id="ARBA00022730"/>
    </source>
</evidence>
<dbReference type="Proteomes" id="UP000295518">
    <property type="component" value="Unassembled WGS sequence"/>
</dbReference>
<evidence type="ECO:0000313" key="10">
    <source>
        <dbReference type="Proteomes" id="UP000295518"/>
    </source>
</evidence>
<comment type="similarity">
    <text evidence="1 7 8">Belongs to the universal ribosomal protein uS11 family.</text>
</comment>
<evidence type="ECO:0000256" key="4">
    <source>
        <dbReference type="ARBA" id="ARBA00022980"/>
    </source>
</evidence>
<proteinExistence type="inferred from homology"/>
<accession>A0A4R6IH38</accession>
<dbReference type="InterPro" id="IPR019981">
    <property type="entry name" value="Ribosomal_uS11_bac-type"/>
</dbReference>
<dbReference type="GO" id="GO:0003735">
    <property type="term" value="F:structural constituent of ribosome"/>
    <property type="evidence" value="ECO:0007669"/>
    <property type="project" value="InterPro"/>
</dbReference>
<comment type="caution">
    <text evidence="9">The sequence shown here is derived from an EMBL/GenBank/DDBJ whole genome shotgun (WGS) entry which is preliminary data.</text>
</comment>
<reference evidence="9 10" key="1">
    <citation type="submission" date="2019-03" db="EMBL/GenBank/DDBJ databases">
        <title>Genomic Encyclopedia of Archaeal and Bacterial Type Strains, Phase II (KMG-II): from individual species to whole genera.</title>
        <authorList>
            <person name="Goeker M."/>
        </authorList>
    </citation>
    <scope>NUCLEOTIDE SEQUENCE [LARGE SCALE GENOMIC DNA]</scope>
    <source>
        <strain evidence="9 10">ATCC 700618</strain>
    </source>
</reference>
<dbReference type="PIRSF" id="PIRSF002131">
    <property type="entry name" value="Ribosomal_S11"/>
    <property type="match status" value="1"/>
</dbReference>
<evidence type="ECO:0000313" key="9">
    <source>
        <dbReference type="EMBL" id="TDO21077.1"/>
    </source>
</evidence>
<dbReference type="NCBIfam" id="TIGR03632">
    <property type="entry name" value="uS11_bact"/>
    <property type="match status" value="1"/>
</dbReference>
<sequence>MAVKKKSTTTKKIKRKNISSGIAHIHSSHQNTLVTFTDEKGNAIAWSSSGAIGYKGTKKKTAYAAGKAAEMASEKAKEHGISEVVVKIKGIGQGRDAARKQIEVSGISIKEIIDITPIAHNGTRPPKKVLKREKARK</sequence>